<dbReference type="RefSeq" id="WP_180153607.1">
    <property type="nucleotide sequence ID" value="NZ_JACCEM010000002.1"/>
</dbReference>
<dbReference type="SUPFAM" id="SSF46689">
    <property type="entry name" value="Homeodomain-like"/>
    <property type="match status" value="1"/>
</dbReference>
<evidence type="ECO:0000313" key="5">
    <source>
        <dbReference type="EMBL" id="NYT48288.1"/>
    </source>
</evidence>
<keyword evidence="1" id="KW-0805">Transcription regulation</keyword>
<comment type="caution">
    <text evidence="5">The sequence shown here is derived from an EMBL/GenBank/DDBJ whole genome shotgun (WGS) entry which is preliminary data.</text>
</comment>
<dbReference type="PROSITE" id="PS01124">
    <property type="entry name" value="HTH_ARAC_FAMILY_2"/>
    <property type="match status" value="1"/>
</dbReference>
<proteinExistence type="predicted"/>
<reference evidence="5 6" key="1">
    <citation type="submission" date="2020-07" db="EMBL/GenBank/DDBJ databases">
        <title>Taxonomic revisions and descriptions of new bacterial species based on genomic comparisons in the high-G+C-content subgroup of the family Alcaligenaceae.</title>
        <authorList>
            <person name="Szabo A."/>
            <person name="Felfoldi T."/>
        </authorList>
    </citation>
    <scope>NUCLEOTIDE SEQUENCE [LARGE SCALE GENOMIC DNA]</scope>
    <source>
        <strain evidence="5 6">LMG 24012</strain>
    </source>
</reference>
<dbReference type="CDD" id="cd06124">
    <property type="entry name" value="cupin_NimR-like_N"/>
    <property type="match status" value="1"/>
</dbReference>
<evidence type="ECO:0000256" key="1">
    <source>
        <dbReference type="ARBA" id="ARBA00023015"/>
    </source>
</evidence>
<organism evidence="5 6">
    <name type="scientific">Parapusillimonas granuli</name>
    <dbReference type="NCBI Taxonomy" id="380911"/>
    <lineage>
        <taxon>Bacteria</taxon>
        <taxon>Pseudomonadati</taxon>
        <taxon>Pseudomonadota</taxon>
        <taxon>Betaproteobacteria</taxon>
        <taxon>Burkholderiales</taxon>
        <taxon>Alcaligenaceae</taxon>
        <taxon>Parapusillimonas</taxon>
    </lineage>
</organism>
<dbReference type="InterPro" id="IPR011051">
    <property type="entry name" value="RmlC_Cupin_sf"/>
</dbReference>
<keyword evidence="2" id="KW-0238">DNA-binding</keyword>
<name>A0A853FU97_9BURK</name>
<dbReference type="InterPro" id="IPR009057">
    <property type="entry name" value="Homeodomain-like_sf"/>
</dbReference>
<dbReference type="InterPro" id="IPR003313">
    <property type="entry name" value="AraC-bd"/>
</dbReference>
<keyword evidence="3" id="KW-0804">Transcription</keyword>
<dbReference type="SUPFAM" id="SSF51182">
    <property type="entry name" value="RmlC-like cupins"/>
    <property type="match status" value="1"/>
</dbReference>
<feature type="domain" description="HTH araC/xylS-type" evidence="4">
    <location>
        <begin position="161"/>
        <end position="258"/>
    </location>
</feature>
<evidence type="ECO:0000256" key="2">
    <source>
        <dbReference type="ARBA" id="ARBA00023125"/>
    </source>
</evidence>
<evidence type="ECO:0000256" key="3">
    <source>
        <dbReference type="ARBA" id="ARBA00023163"/>
    </source>
</evidence>
<dbReference type="GO" id="GO:0043565">
    <property type="term" value="F:sequence-specific DNA binding"/>
    <property type="evidence" value="ECO:0007669"/>
    <property type="project" value="InterPro"/>
</dbReference>
<evidence type="ECO:0000313" key="6">
    <source>
        <dbReference type="Proteomes" id="UP000559809"/>
    </source>
</evidence>
<sequence>MNWKTITAPPDVLPPSPMTMRVQSIPVRHYFAEHTHEWNQLVYAISGVLMVAADGQSFAISPDQAAWIPPGSVHSVGSFLGAEYHSLWLADSPGGVLSRRGVTIFGVSPLLRALIVEAAAVHEAPDTDGYFGRVYQLILDQLRRIRPISSVLAWPTSAPLLRLCETLYSNPADSRGPDEWGMELGMSGRTLARRFFAETGLTLRTWRRRLKSFRAIELLENGFDVTSAALELGYSSTSAFVYAFRSEMQCSPLAYMRTRGSFV</sequence>
<dbReference type="SMART" id="SM00342">
    <property type="entry name" value="HTH_ARAC"/>
    <property type="match status" value="1"/>
</dbReference>
<dbReference type="Gene3D" id="1.10.10.60">
    <property type="entry name" value="Homeodomain-like"/>
    <property type="match status" value="1"/>
</dbReference>
<dbReference type="Gene3D" id="2.60.120.10">
    <property type="entry name" value="Jelly Rolls"/>
    <property type="match status" value="1"/>
</dbReference>
<protein>
    <submittedName>
        <fullName evidence="5">Helix-turn-helix transcriptional regulator</fullName>
    </submittedName>
</protein>
<dbReference type="EMBL" id="JACCEM010000002">
    <property type="protein sequence ID" value="NYT48288.1"/>
    <property type="molecule type" value="Genomic_DNA"/>
</dbReference>
<dbReference type="InterPro" id="IPR018060">
    <property type="entry name" value="HTH_AraC"/>
</dbReference>
<dbReference type="Pfam" id="PF02311">
    <property type="entry name" value="AraC_binding"/>
    <property type="match status" value="1"/>
</dbReference>
<dbReference type="PANTHER" id="PTHR11019:SF199">
    <property type="entry name" value="HTH-TYPE TRANSCRIPTIONAL REGULATOR NIMR"/>
    <property type="match status" value="1"/>
</dbReference>
<dbReference type="PANTHER" id="PTHR11019">
    <property type="entry name" value="HTH-TYPE TRANSCRIPTIONAL REGULATOR NIMR"/>
    <property type="match status" value="1"/>
</dbReference>
<dbReference type="Proteomes" id="UP000559809">
    <property type="component" value="Unassembled WGS sequence"/>
</dbReference>
<dbReference type="InterPro" id="IPR014710">
    <property type="entry name" value="RmlC-like_jellyroll"/>
</dbReference>
<dbReference type="Pfam" id="PF12833">
    <property type="entry name" value="HTH_18"/>
    <property type="match status" value="1"/>
</dbReference>
<keyword evidence="6" id="KW-1185">Reference proteome</keyword>
<gene>
    <name evidence="5" type="ORF">H0A72_03085</name>
</gene>
<dbReference type="GO" id="GO:0003700">
    <property type="term" value="F:DNA-binding transcription factor activity"/>
    <property type="evidence" value="ECO:0007669"/>
    <property type="project" value="InterPro"/>
</dbReference>
<accession>A0A853FU97</accession>
<evidence type="ECO:0000259" key="4">
    <source>
        <dbReference type="PROSITE" id="PS01124"/>
    </source>
</evidence>
<dbReference type="AlphaFoldDB" id="A0A853FU97"/>